<reference evidence="5" key="1">
    <citation type="submission" date="2025-08" db="UniProtKB">
        <authorList>
            <consortium name="RefSeq"/>
        </authorList>
    </citation>
    <scope>IDENTIFICATION</scope>
    <source>
        <tissue evidence="5">Whole insect</tissue>
    </source>
</reference>
<dbReference type="InParanoid" id="A0A6P7F9T6"/>
<feature type="signal peptide" evidence="4">
    <location>
        <begin position="1"/>
        <end position="22"/>
    </location>
</feature>
<keyword evidence="3" id="KW-1133">Transmembrane helix</keyword>
<feature type="compositionally biased region" description="Acidic residues" evidence="2">
    <location>
        <begin position="493"/>
        <end position="502"/>
    </location>
</feature>
<feature type="coiled-coil region" evidence="1">
    <location>
        <begin position="260"/>
        <end position="287"/>
    </location>
</feature>
<feature type="compositionally biased region" description="Low complexity" evidence="2">
    <location>
        <begin position="460"/>
        <end position="475"/>
    </location>
</feature>
<protein>
    <submittedName>
        <fullName evidence="5">Protein brambleberry-like isoform X1</fullName>
    </submittedName>
</protein>
<keyword evidence="4" id="KW-0732">Signal</keyword>
<dbReference type="OrthoDB" id="5978806at2759"/>
<sequence length="577" mass="65571">MKIGNHFYCLYLLFLQGHVVFGNWIKDIGTFLSFQQEQPENNENLEIYQQKIPYEISTADENFLKEAAKLTDLVLSELDSCQHRVILKLKSDCDKLNDEQLAKMAVHLLNCQSWVEGRPIYACTDEMSIKDCTISMDSDTWTSYHLMSNRARAVCYSIRQSQFRGLAEHTVNRLMEAAKNQLKNLGEITNTQQGLKDMTEKTYYTLKEGHRNLFEQQDDLKKAQFVGQLAIEDNIKRLADEKRLIRETHDNLVIMTRAVQEKLETSLNQLQDQTDESKVNHRELLNDLLIIQEKTKDIFDKIEKSSSLLIKQNEDFNRQYRSTFKTLQEMNKTVSDLVVLVKGTWLSLEERLTWIVAALGGTDTAIDRIYIIIWHAAFMLIAMLTCAFLAARPSTRFVVALLPPLNLAVALHGQHQYLDVFSLVGAIGSFVVAQTLIIWACALKPTIAGAIAWKRDPKISRSSTPQTSPTPVKTSYNSDLLKETLRRNLSKNDDDDDEDENADTFQDYNNMTPPASRNGDYFPRSASRSRSRTPLSFNTSLRANCTATTRAGTPCKLTTLPGRDLCYRHLGGSSVAG</sequence>
<feature type="transmembrane region" description="Helical" evidence="3">
    <location>
        <begin position="420"/>
        <end position="453"/>
    </location>
</feature>
<evidence type="ECO:0000256" key="3">
    <source>
        <dbReference type="SAM" id="Phobius"/>
    </source>
</evidence>
<evidence type="ECO:0000313" key="5">
    <source>
        <dbReference type="RefSeq" id="XP_028131552.1"/>
    </source>
</evidence>
<feature type="region of interest" description="Disordered" evidence="2">
    <location>
        <begin position="458"/>
        <end position="477"/>
    </location>
</feature>
<dbReference type="AlphaFoldDB" id="A0A6P7F9T6"/>
<evidence type="ECO:0000256" key="1">
    <source>
        <dbReference type="SAM" id="Coils"/>
    </source>
</evidence>
<name>A0A6P7F9T6_DIAVI</name>
<dbReference type="KEGG" id="dvv:114327216"/>
<organism evidence="5">
    <name type="scientific">Diabrotica virgifera virgifera</name>
    <name type="common">western corn rootworm</name>
    <dbReference type="NCBI Taxonomy" id="50390"/>
    <lineage>
        <taxon>Eukaryota</taxon>
        <taxon>Metazoa</taxon>
        <taxon>Ecdysozoa</taxon>
        <taxon>Arthropoda</taxon>
        <taxon>Hexapoda</taxon>
        <taxon>Insecta</taxon>
        <taxon>Pterygota</taxon>
        <taxon>Neoptera</taxon>
        <taxon>Endopterygota</taxon>
        <taxon>Coleoptera</taxon>
        <taxon>Polyphaga</taxon>
        <taxon>Cucujiformia</taxon>
        <taxon>Chrysomeloidea</taxon>
        <taxon>Chrysomelidae</taxon>
        <taxon>Galerucinae</taxon>
        <taxon>Diabroticina</taxon>
        <taxon>Diabroticites</taxon>
        <taxon>Diabrotica</taxon>
    </lineage>
</organism>
<dbReference type="PANTHER" id="PTHR33538">
    <property type="entry name" value="PROTEIN GAMETE EXPRESSED 1"/>
    <property type="match status" value="1"/>
</dbReference>
<feature type="transmembrane region" description="Helical" evidence="3">
    <location>
        <begin position="369"/>
        <end position="390"/>
    </location>
</feature>
<feature type="compositionally biased region" description="Polar residues" evidence="2">
    <location>
        <begin position="504"/>
        <end position="515"/>
    </location>
</feature>
<evidence type="ECO:0000256" key="4">
    <source>
        <dbReference type="SAM" id="SignalP"/>
    </source>
</evidence>
<dbReference type="RefSeq" id="XP_028131552.1">
    <property type="nucleotide sequence ID" value="XM_028275751.1"/>
</dbReference>
<dbReference type="PANTHER" id="PTHR33538:SF1">
    <property type="entry name" value="PROTEIN BRAMBLEBERRY"/>
    <property type="match status" value="1"/>
</dbReference>
<gene>
    <name evidence="5" type="primary">LOC114327216</name>
</gene>
<accession>A0A6P7F9T6</accession>
<keyword evidence="1" id="KW-0175">Coiled coil</keyword>
<dbReference type="InterPro" id="IPR040346">
    <property type="entry name" value="GEX1/Brambleberry"/>
</dbReference>
<keyword evidence="3" id="KW-0812">Transmembrane</keyword>
<keyword evidence="3" id="KW-0472">Membrane</keyword>
<evidence type="ECO:0000256" key="2">
    <source>
        <dbReference type="SAM" id="MobiDB-lite"/>
    </source>
</evidence>
<feature type="region of interest" description="Disordered" evidence="2">
    <location>
        <begin position="487"/>
        <end position="535"/>
    </location>
</feature>
<proteinExistence type="predicted"/>
<feature type="chain" id="PRO_5028140042" evidence="4">
    <location>
        <begin position="23"/>
        <end position="577"/>
    </location>
</feature>